<feature type="non-terminal residue" evidence="1">
    <location>
        <position position="1"/>
    </location>
</feature>
<feature type="non-terminal residue" evidence="1">
    <location>
        <position position="94"/>
    </location>
</feature>
<gene>
    <name evidence="1" type="ORF">WFZ86_20265</name>
</gene>
<protein>
    <submittedName>
        <fullName evidence="1">Fumarate reductase/succinate dehydrogenase flavoprotein subunit</fullName>
    </submittedName>
</protein>
<reference evidence="1 2" key="1">
    <citation type="submission" date="2024-03" db="EMBL/GenBank/DDBJ databases">
        <title>Two novel species of the genus Flavobacterium exhibiting potentially degradation of complex polysaccharides.</title>
        <authorList>
            <person name="Lian X."/>
        </authorList>
    </citation>
    <scope>NUCLEOTIDE SEQUENCE [LARGE SCALE GENOMIC DNA]</scope>
    <source>
        <strain evidence="1 2">N6</strain>
    </source>
</reference>
<sequence>DAEAIRAGKMKPTQIAAEDRDYYLERKYPACGNLVPRDVASRAAKEVCDAGHGIEANDTNEGVYLDFSSEIQSKGKQVAYAKGNLNPSQEEITT</sequence>
<accession>A0ABU9NU73</accession>
<organism evidence="1 2">
    <name type="scientific">Flavobacterium polysaccharolyticum</name>
    <dbReference type="NCBI Taxonomy" id="3133148"/>
    <lineage>
        <taxon>Bacteria</taxon>
        <taxon>Pseudomonadati</taxon>
        <taxon>Bacteroidota</taxon>
        <taxon>Flavobacteriia</taxon>
        <taxon>Flavobacteriales</taxon>
        <taxon>Flavobacteriaceae</taxon>
        <taxon>Flavobacterium</taxon>
    </lineage>
</organism>
<proteinExistence type="predicted"/>
<dbReference type="Gene3D" id="3.90.700.10">
    <property type="entry name" value="Succinate dehydrogenase/fumarate reductase flavoprotein, catalytic domain"/>
    <property type="match status" value="1"/>
</dbReference>
<dbReference type="SUPFAM" id="SSF56425">
    <property type="entry name" value="Succinate dehydrogenase/fumarate reductase flavoprotein, catalytic domain"/>
    <property type="match status" value="1"/>
</dbReference>
<name>A0ABU9NU73_9FLAO</name>
<comment type="caution">
    <text evidence="1">The sequence shown here is derived from an EMBL/GenBank/DDBJ whole genome shotgun (WGS) entry which is preliminary data.</text>
</comment>
<dbReference type="InterPro" id="IPR027477">
    <property type="entry name" value="Succ_DH/fumarate_Rdtase_cat_sf"/>
</dbReference>
<dbReference type="EMBL" id="JBCGDP010000105">
    <property type="protein sequence ID" value="MEM0578840.1"/>
    <property type="molecule type" value="Genomic_DNA"/>
</dbReference>
<dbReference type="Proteomes" id="UP001468798">
    <property type="component" value="Unassembled WGS sequence"/>
</dbReference>
<evidence type="ECO:0000313" key="1">
    <source>
        <dbReference type="EMBL" id="MEM0578840.1"/>
    </source>
</evidence>
<keyword evidence="2" id="KW-1185">Reference proteome</keyword>
<evidence type="ECO:0000313" key="2">
    <source>
        <dbReference type="Proteomes" id="UP001468798"/>
    </source>
</evidence>